<dbReference type="Proteomes" id="UP000054279">
    <property type="component" value="Unassembled WGS sequence"/>
</dbReference>
<protein>
    <submittedName>
        <fullName evidence="1">Uncharacterized protein</fullName>
    </submittedName>
</protein>
<dbReference type="EMBL" id="KN837105">
    <property type="protein sequence ID" value="KIJ46824.1"/>
    <property type="molecule type" value="Genomic_DNA"/>
</dbReference>
<dbReference type="AlphaFoldDB" id="A0A0C9VUX7"/>
<organism evidence="1 2">
    <name type="scientific">Sphaerobolus stellatus (strain SS14)</name>
    <dbReference type="NCBI Taxonomy" id="990650"/>
    <lineage>
        <taxon>Eukaryota</taxon>
        <taxon>Fungi</taxon>
        <taxon>Dikarya</taxon>
        <taxon>Basidiomycota</taxon>
        <taxon>Agaricomycotina</taxon>
        <taxon>Agaricomycetes</taxon>
        <taxon>Phallomycetidae</taxon>
        <taxon>Geastrales</taxon>
        <taxon>Sphaerobolaceae</taxon>
        <taxon>Sphaerobolus</taxon>
    </lineage>
</organism>
<sequence length="120" mass="13277">MSMEVGYGVRREGICTLERVPWAQMDGSASFSNGVNDGIDNLQCKPWVVLDNSAILIHLLVAHYLQELIDGIAIPPMDLNAIEPRFDGVLHRLCIILNVLFGHQNSEGTLDYSVAGERLE</sequence>
<gene>
    <name evidence="1" type="ORF">M422DRAFT_249566</name>
</gene>
<name>A0A0C9VUX7_SPHS4</name>
<reference evidence="1 2" key="1">
    <citation type="submission" date="2014-06" db="EMBL/GenBank/DDBJ databases">
        <title>Evolutionary Origins and Diversification of the Mycorrhizal Mutualists.</title>
        <authorList>
            <consortium name="DOE Joint Genome Institute"/>
            <consortium name="Mycorrhizal Genomics Consortium"/>
            <person name="Kohler A."/>
            <person name="Kuo A."/>
            <person name="Nagy L.G."/>
            <person name="Floudas D."/>
            <person name="Copeland A."/>
            <person name="Barry K.W."/>
            <person name="Cichocki N."/>
            <person name="Veneault-Fourrey C."/>
            <person name="LaButti K."/>
            <person name="Lindquist E.A."/>
            <person name="Lipzen A."/>
            <person name="Lundell T."/>
            <person name="Morin E."/>
            <person name="Murat C."/>
            <person name="Riley R."/>
            <person name="Ohm R."/>
            <person name="Sun H."/>
            <person name="Tunlid A."/>
            <person name="Henrissat B."/>
            <person name="Grigoriev I.V."/>
            <person name="Hibbett D.S."/>
            <person name="Martin F."/>
        </authorList>
    </citation>
    <scope>NUCLEOTIDE SEQUENCE [LARGE SCALE GENOMIC DNA]</scope>
    <source>
        <strain evidence="1 2">SS14</strain>
    </source>
</reference>
<accession>A0A0C9VUX7</accession>
<dbReference type="HOGENOM" id="CLU_2051147_0_0_1"/>
<evidence type="ECO:0000313" key="2">
    <source>
        <dbReference type="Proteomes" id="UP000054279"/>
    </source>
</evidence>
<evidence type="ECO:0000313" key="1">
    <source>
        <dbReference type="EMBL" id="KIJ46824.1"/>
    </source>
</evidence>
<keyword evidence="2" id="KW-1185">Reference proteome</keyword>
<dbReference type="AntiFam" id="ANF00205">
    <property type="entry name" value="Shadow ORF (opposite nemA)"/>
</dbReference>
<proteinExistence type="predicted"/>